<evidence type="ECO:0000313" key="1">
    <source>
        <dbReference type="Proteomes" id="UP000887576"/>
    </source>
</evidence>
<proteinExistence type="predicted"/>
<evidence type="ECO:0000313" key="2">
    <source>
        <dbReference type="WBParaSite" id="JU765_v2.g15162.t1"/>
    </source>
</evidence>
<reference evidence="2" key="1">
    <citation type="submission" date="2022-11" db="UniProtKB">
        <authorList>
            <consortium name="WormBaseParasite"/>
        </authorList>
    </citation>
    <scope>IDENTIFICATION</scope>
</reference>
<dbReference type="Proteomes" id="UP000887576">
    <property type="component" value="Unplaced"/>
</dbReference>
<sequence length="335" mass="39945">MFLDHEDSNNALKSYPKCIIPGHFTISTIVDGNYVLEKIIYGKPDNQESMKTIFCQEYSLNYKGKSINFIDTPGFDGDTMGILHEKSRQLQQNDKNLNLPLDKKHIFCFNNVPFQYLIAKNQNERIELMTKENFKIQWNLSKQSMERFLDWILNSQPYQCKEFREYYYLKMLMKEVLKLMKEVPNKIPRQIQQNDTLALYLLVKNLYENELDNFSNNFDFQTNFKEIDYGNLGNFDMIMKNFGGNLKFYSEECQNYFQIWQSLRQIIVKPIENSTKLPSIRTLKRQAPMKRYRTHSRIMVFLVFLSMLTCIEVLILYYVTDEDIKQIFMMLGNSL</sequence>
<name>A0AC34QD49_9BILA</name>
<accession>A0AC34QD49</accession>
<protein>
    <submittedName>
        <fullName evidence="2">AIG1-type G domain-containing protein</fullName>
    </submittedName>
</protein>
<organism evidence="1 2">
    <name type="scientific">Panagrolaimus sp. JU765</name>
    <dbReference type="NCBI Taxonomy" id="591449"/>
    <lineage>
        <taxon>Eukaryota</taxon>
        <taxon>Metazoa</taxon>
        <taxon>Ecdysozoa</taxon>
        <taxon>Nematoda</taxon>
        <taxon>Chromadorea</taxon>
        <taxon>Rhabditida</taxon>
        <taxon>Tylenchina</taxon>
        <taxon>Panagrolaimomorpha</taxon>
        <taxon>Panagrolaimoidea</taxon>
        <taxon>Panagrolaimidae</taxon>
        <taxon>Panagrolaimus</taxon>
    </lineage>
</organism>
<dbReference type="WBParaSite" id="JU765_v2.g15162.t1">
    <property type="protein sequence ID" value="JU765_v2.g15162.t1"/>
    <property type="gene ID" value="JU765_v2.g15162"/>
</dbReference>